<dbReference type="KEGG" id="trs:Terro_3303"/>
<feature type="chain" id="PRO_5003685145" evidence="2">
    <location>
        <begin position="29"/>
        <end position="259"/>
    </location>
</feature>
<dbReference type="Proteomes" id="UP000006056">
    <property type="component" value="Chromosome"/>
</dbReference>
<reference evidence="3 4" key="1">
    <citation type="submission" date="2012-06" db="EMBL/GenBank/DDBJ databases">
        <title>Complete genome of Terriglobus roseus DSM 18391.</title>
        <authorList>
            <consortium name="US DOE Joint Genome Institute (JGI-PGF)"/>
            <person name="Lucas S."/>
            <person name="Copeland A."/>
            <person name="Lapidus A."/>
            <person name="Glavina del Rio T."/>
            <person name="Dalin E."/>
            <person name="Tice H."/>
            <person name="Bruce D."/>
            <person name="Goodwin L."/>
            <person name="Pitluck S."/>
            <person name="Peters L."/>
            <person name="Mikhailova N."/>
            <person name="Munk A.C.C."/>
            <person name="Kyrpides N."/>
            <person name="Mavromatis K."/>
            <person name="Ivanova N."/>
            <person name="Brettin T."/>
            <person name="Detter J.C."/>
            <person name="Han C."/>
            <person name="Larimer F."/>
            <person name="Land M."/>
            <person name="Hauser L."/>
            <person name="Markowitz V."/>
            <person name="Cheng J.-F."/>
            <person name="Hugenholtz P."/>
            <person name="Woyke T."/>
            <person name="Wu D."/>
            <person name="Brambilla E."/>
            <person name="Klenk H.-P."/>
            <person name="Eisen J.A."/>
        </authorList>
    </citation>
    <scope>NUCLEOTIDE SEQUENCE [LARGE SCALE GENOMIC DNA]</scope>
    <source>
        <strain evidence="4">DSM 18391 / NRRL B-41598 / KBS 63</strain>
    </source>
</reference>
<accession>I3ZJV2</accession>
<feature type="signal peptide" evidence="2">
    <location>
        <begin position="1"/>
        <end position="28"/>
    </location>
</feature>
<evidence type="ECO:0000313" key="3">
    <source>
        <dbReference type="EMBL" id="AFL89520.1"/>
    </source>
</evidence>
<evidence type="ECO:0000256" key="2">
    <source>
        <dbReference type="SAM" id="SignalP"/>
    </source>
</evidence>
<dbReference type="RefSeq" id="WP_014786781.1">
    <property type="nucleotide sequence ID" value="NC_018014.1"/>
</dbReference>
<keyword evidence="4" id="KW-1185">Reference proteome</keyword>
<feature type="compositionally biased region" description="Polar residues" evidence="1">
    <location>
        <begin position="157"/>
        <end position="168"/>
    </location>
</feature>
<evidence type="ECO:0000256" key="1">
    <source>
        <dbReference type="SAM" id="MobiDB-lite"/>
    </source>
</evidence>
<protein>
    <submittedName>
        <fullName evidence="3">Uncharacterized protein</fullName>
    </submittedName>
</protein>
<dbReference type="EMBL" id="CP003379">
    <property type="protein sequence ID" value="AFL89520.1"/>
    <property type="molecule type" value="Genomic_DNA"/>
</dbReference>
<keyword evidence="2" id="KW-0732">Signal</keyword>
<dbReference type="OrthoDB" id="122749at2"/>
<proteinExistence type="predicted"/>
<evidence type="ECO:0000313" key="4">
    <source>
        <dbReference type="Proteomes" id="UP000006056"/>
    </source>
</evidence>
<gene>
    <name evidence="3" type="ordered locus">Terro_3303</name>
</gene>
<dbReference type="HOGENOM" id="CLU_1073365_0_0_0"/>
<dbReference type="InterPro" id="IPR011004">
    <property type="entry name" value="Trimer_LpxA-like_sf"/>
</dbReference>
<dbReference type="AlphaFoldDB" id="I3ZJV2"/>
<name>I3ZJV2_TERRK</name>
<feature type="region of interest" description="Disordered" evidence="1">
    <location>
        <begin position="138"/>
        <end position="207"/>
    </location>
</feature>
<sequence length="259" mass="26307">MTRSVATLALVLLPVLLPGQTTHPPASADATVAQAKTQQSNQPLSAILMQDVDARRVKIGDPVKVRTYSGLTLAGGTRIAPGAVMTGHFTQVSKLGKGSIESRLAMVFDQVQVSGGQFRAVHMGIAGLAAAPPPIEIENDSEIGASSASPFPGARSTGINVDPSNQRSTGATTGGTGGTRVTRGLPGQTNGSQIDGRNGPQINLPGDHIGAMASVGSTVPGISLSPSPADRSVLVSTSNNIELRAGTPLVLLPIADTQQ</sequence>
<dbReference type="SUPFAM" id="SSF51161">
    <property type="entry name" value="Trimeric LpxA-like enzymes"/>
    <property type="match status" value="1"/>
</dbReference>
<organism evidence="3 4">
    <name type="scientific">Terriglobus roseus (strain DSM 18391 / NRRL B-41598 / KBS 63)</name>
    <dbReference type="NCBI Taxonomy" id="926566"/>
    <lineage>
        <taxon>Bacteria</taxon>
        <taxon>Pseudomonadati</taxon>
        <taxon>Acidobacteriota</taxon>
        <taxon>Terriglobia</taxon>
        <taxon>Terriglobales</taxon>
        <taxon>Acidobacteriaceae</taxon>
        <taxon>Terriglobus</taxon>
    </lineage>
</organism>